<dbReference type="PANTHER" id="PTHR34975">
    <property type="entry name" value="SPORE GERMINATION PROTEIN A2"/>
    <property type="match status" value="1"/>
</dbReference>
<feature type="transmembrane region" description="Helical" evidence="8">
    <location>
        <begin position="334"/>
        <end position="356"/>
    </location>
</feature>
<keyword evidence="6 8" id="KW-1133">Transmembrane helix</keyword>
<feature type="transmembrane region" description="Helical" evidence="8">
    <location>
        <begin position="268"/>
        <end position="293"/>
    </location>
</feature>
<feature type="transmembrane region" description="Helical" evidence="8">
    <location>
        <begin position="214"/>
        <end position="235"/>
    </location>
</feature>
<name>A0A198AKC5_9BACL</name>
<keyword evidence="7 8" id="KW-0472">Membrane</keyword>
<evidence type="ECO:0000256" key="1">
    <source>
        <dbReference type="ARBA" id="ARBA00004141"/>
    </source>
</evidence>
<proteinExistence type="inferred from homology"/>
<dbReference type="Proteomes" id="UP000078454">
    <property type="component" value="Unassembled WGS sequence"/>
</dbReference>
<evidence type="ECO:0000313" key="10">
    <source>
        <dbReference type="Proteomes" id="UP000078454"/>
    </source>
</evidence>
<evidence type="ECO:0000256" key="2">
    <source>
        <dbReference type="ARBA" id="ARBA00007998"/>
    </source>
</evidence>
<feature type="transmembrane region" description="Helical" evidence="8">
    <location>
        <begin position="182"/>
        <end position="202"/>
    </location>
</feature>
<feature type="transmembrane region" description="Helical" evidence="8">
    <location>
        <begin position="7"/>
        <end position="27"/>
    </location>
</feature>
<feature type="transmembrane region" description="Helical" evidence="8">
    <location>
        <begin position="305"/>
        <end position="322"/>
    </location>
</feature>
<protein>
    <submittedName>
        <fullName evidence="9">Uncharacterized protein</fullName>
    </submittedName>
</protein>
<sequence>MAGLEKISHIQFSCLLFGFIAGFEGLFLTEVKVLKQDVWMANVLNIGMGIGVLSLIYFVQRQYPQIDLAEICNKVLGKWVGKVMLCIYLLYNLETASGGFRALSMFYRTIILPNTHANVLIFTCAICSTYGVFIGLGSLARTNMVVLPFFLMGFLITCLFVLPEIQTNPFLPPFQSKISEVIIQGMHIFTFNFSEVITFGFLMSRVERPKKIFVSAMVAIIMSGIYMIIITYLTLGSLGFNYIKTSTFPFFTTIQLVKFGEYLERIEVILIGLWTVLTLLYVVVMQYVFTLVLANIFNIKEKRPFVFVVGLLFFAHASRSYIRTADHFTYGDTIYPVSSLLPCLILPILLAIVTVFRKRSKERIRGT</sequence>
<reference evidence="9 10" key="1">
    <citation type="submission" date="2016-05" db="EMBL/GenBank/DDBJ databases">
        <title>Paenibacillus sp. 1ZS3-15 nov., isolated from the rhizosphere soil.</title>
        <authorList>
            <person name="Zhang X.X."/>
            <person name="Zhang J."/>
        </authorList>
    </citation>
    <scope>NUCLEOTIDE SEQUENCE [LARGE SCALE GENOMIC DNA]</scope>
    <source>
        <strain evidence="9 10">1ZS3-15</strain>
    </source>
</reference>
<evidence type="ECO:0000256" key="3">
    <source>
        <dbReference type="ARBA" id="ARBA00022448"/>
    </source>
</evidence>
<feature type="transmembrane region" description="Helical" evidence="8">
    <location>
        <begin position="39"/>
        <end position="59"/>
    </location>
</feature>
<dbReference type="STRING" id="1850517.A8708_16530"/>
<comment type="similarity">
    <text evidence="2">Belongs to the amino acid-polyamine-organocation (APC) superfamily. Spore germination protein (SGP) (TC 2.A.3.9) family.</text>
</comment>
<evidence type="ECO:0000256" key="7">
    <source>
        <dbReference type="ARBA" id="ARBA00023136"/>
    </source>
</evidence>
<accession>A0A198AKC5</accession>
<dbReference type="GO" id="GO:0016020">
    <property type="term" value="C:membrane"/>
    <property type="evidence" value="ECO:0007669"/>
    <property type="project" value="UniProtKB-SubCell"/>
</dbReference>
<feature type="transmembrane region" description="Helical" evidence="8">
    <location>
        <begin position="71"/>
        <end position="91"/>
    </location>
</feature>
<keyword evidence="3" id="KW-0813">Transport</keyword>
<organism evidence="9 10">
    <name type="scientific">Paenibacillus oryzisoli</name>
    <dbReference type="NCBI Taxonomy" id="1850517"/>
    <lineage>
        <taxon>Bacteria</taxon>
        <taxon>Bacillati</taxon>
        <taxon>Bacillota</taxon>
        <taxon>Bacilli</taxon>
        <taxon>Bacillales</taxon>
        <taxon>Paenibacillaceae</taxon>
        <taxon>Paenibacillus</taxon>
    </lineage>
</organism>
<evidence type="ECO:0000256" key="5">
    <source>
        <dbReference type="ARBA" id="ARBA00022692"/>
    </source>
</evidence>
<dbReference type="RefSeq" id="WP_068662401.1">
    <property type="nucleotide sequence ID" value="NZ_LYPB01000048.1"/>
</dbReference>
<comment type="caution">
    <text evidence="9">The sequence shown here is derived from an EMBL/GenBank/DDBJ whole genome shotgun (WGS) entry which is preliminary data.</text>
</comment>
<evidence type="ECO:0000256" key="4">
    <source>
        <dbReference type="ARBA" id="ARBA00022544"/>
    </source>
</evidence>
<keyword evidence="10" id="KW-1185">Reference proteome</keyword>
<evidence type="ECO:0000256" key="6">
    <source>
        <dbReference type="ARBA" id="ARBA00022989"/>
    </source>
</evidence>
<dbReference type="OrthoDB" id="2561074at2"/>
<dbReference type="PANTHER" id="PTHR34975:SF2">
    <property type="entry name" value="SPORE GERMINATION PROTEIN A2"/>
    <property type="match status" value="1"/>
</dbReference>
<dbReference type="AlphaFoldDB" id="A0A198AKC5"/>
<dbReference type="EMBL" id="LYPB01000048">
    <property type="protein sequence ID" value="OAS21540.1"/>
    <property type="molecule type" value="Genomic_DNA"/>
</dbReference>
<comment type="subcellular location">
    <subcellularLocation>
        <location evidence="1">Membrane</location>
        <topology evidence="1">Multi-pass membrane protein</topology>
    </subcellularLocation>
</comment>
<feature type="transmembrane region" description="Helical" evidence="8">
    <location>
        <begin position="111"/>
        <end position="133"/>
    </location>
</feature>
<keyword evidence="4" id="KW-0309">Germination</keyword>
<dbReference type="GO" id="GO:0009847">
    <property type="term" value="P:spore germination"/>
    <property type="evidence" value="ECO:0007669"/>
    <property type="project" value="InterPro"/>
</dbReference>
<evidence type="ECO:0000313" key="9">
    <source>
        <dbReference type="EMBL" id="OAS21540.1"/>
    </source>
</evidence>
<keyword evidence="5 8" id="KW-0812">Transmembrane</keyword>
<dbReference type="NCBIfam" id="TIGR00912">
    <property type="entry name" value="2A0309"/>
    <property type="match status" value="1"/>
</dbReference>
<dbReference type="Pfam" id="PF03845">
    <property type="entry name" value="Spore_permease"/>
    <property type="match status" value="1"/>
</dbReference>
<dbReference type="InterPro" id="IPR004761">
    <property type="entry name" value="Spore_GerAB"/>
</dbReference>
<evidence type="ECO:0000256" key="8">
    <source>
        <dbReference type="SAM" id="Phobius"/>
    </source>
</evidence>
<feature type="transmembrane region" description="Helical" evidence="8">
    <location>
        <begin position="145"/>
        <end position="162"/>
    </location>
</feature>
<gene>
    <name evidence="9" type="ORF">A8708_16530</name>
</gene>